<dbReference type="Pfam" id="PF13403">
    <property type="entry name" value="Hint_2"/>
    <property type="match status" value="1"/>
</dbReference>
<comment type="subcellular location">
    <subcellularLocation>
        <location evidence="1">Secreted</location>
    </subcellularLocation>
</comment>
<feature type="domain" description="Hedgehog/Intein (Hint)" evidence="4">
    <location>
        <begin position="930"/>
        <end position="1076"/>
    </location>
</feature>
<dbReference type="Gene3D" id="2.170.16.10">
    <property type="entry name" value="Hedgehog/Intein (Hint) domain"/>
    <property type="match status" value="1"/>
</dbReference>
<dbReference type="SUPFAM" id="SSF51120">
    <property type="entry name" value="beta-Roll"/>
    <property type="match status" value="4"/>
</dbReference>
<dbReference type="InterPro" id="IPR011049">
    <property type="entry name" value="Serralysin-like_metalloprot_C"/>
</dbReference>
<feature type="region of interest" description="Disordered" evidence="3">
    <location>
        <begin position="524"/>
        <end position="659"/>
    </location>
</feature>
<name>A0A7X6H1T5_9RHOB</name>
<dbReference type="Gene3D" id="2.150.10.10">
    <property type="entry name" value="Serralysin-like metalloprotease, C-terminal"/>
    <property type="match status" value="5"/>
</dbReference>
<dbReference type="InterPro" id="IPR050557">
    <property type="entry name" value="RTX_toxin/Mannuronan_C5-epim"/>
</dbReference>
<evidence type="ECO:0000256" key="3">
    <source>
        <dbReference type="SAM" id="MobiDB-lite"/>
    </source>
</evidence>
<evidence type="ECO:0000256" key="2">
    <source>
        <dbReference type="ARBA" id="ARBA00022525"/>
    </source>
</evidence>
<dbReference type="PANTHER" id="PTHR38340:SF1">
    <property type="entry name" value="S-LAYER PROTEIN"/>
    <property type="match status" value="1"/>
</dbReference>
<dbReference type="SUPFAM" id="SSF51294">
    <property type="entry name" value="Hedgehog/intein (Hint) domain"/>
    <property type="match status" value="1"/>
</dbReference>
<feature type="compositionally biased region" description="Low complexity" evidence="3">
    <location>
        <begin position="562"/>
        <end position="601"/>
    </location>
</feature>
<dbReference type="PANTHER" id="PTHR38340">
    <property type="entry name" value="S-LAYER PROTEIN"/>
    <property type="match status" value="1"/>
</dbReference>
<dbReference type="GO" id="GO:0016539">
    <property type="term" value="P:intein-mediated protein splicing"/>
    <property type="evidence" value="ECO:0007669"/>
    <property type="project" value="InterPro"/>
</dbReference>
<dbReference type="RefSeq" id="WP_168624871.1">
    <property type="nucleotide sequence ID" value="NZ_JAAZQQ010000007.1"/>
</dbReference>
<proteinExistence type="predicted"/>
<reference evidence="5 6" key="1">
    <citation type="submission" date="2020-04" db="EMBL/GenBank/DDBJ databases">
        <authorList>
            <person name="Yoon J."/>
        </authorList>
    </citation>
    <scope>NUCLEOTIDE SEQUENCE [LARGE SCALE GENOMIC DNA]</scope>
    <source>
        <strain evidence="5 6">KMU-115</strain>
    </source>
</reference>
<feature type="compositionally biased region" description="Polar residues" evidence="3">
    <location>
        <begin position="634"/>
        <end position="645"/>
    </location>
</feature>
<dbReference type="InterPro" id="IPR028992">
    <property type="entry name" value="Hedgehog/Intein_dom"/>
</dbReference>
<dbReference type="InterPro" id="IPR001343">
    <property type="entry name" value="Hemolysn_Ca-bd"/>
</dbReference>
<evidence type="ECO:0000313" key="6">
    <source>
        <dbReference type="Proteomes" id="UP000526408"/>
    </source>
</evidence>
<sequence length="1123" mass="116143">MAITITAAGTVCVVPGETYIIAPTLKGEVKFEANPHDPAPVDFNIVLAESPTHSSDVKLKIYSDDDLSPHVTVADGYNGPKTEFDFKKAADTEFDIGDGVVFEKFEVSEDGKDVVTVGAFDRMELKQLGYLELDGNGSDDLKPADELRLDVSWLTPAELAALEAELVKEGFVTDGAGTWTAADDDDRDVEVKLDLDGDGHKDFELKLHNWEKIVLGDGTTPDYIVEGTSGDDLIDAAYTGDPEGDSIDAGDNLAGNDDDLVDAGSGDDTVFAGNGNDTVYAGGGNDSVSGDAGNDVIYGDQSLGEADGNGAVRESFEWDLAPDPNGPAPIDNGDKITGFTQNTGSVDVTFSIVSSSTGVQHEFENTDQNVTGINSGTETIDDNSSFSSETGGNGRLATYQLDFKTPGTSNASPVENVSFRINDIDGSGFVRVFAYDAAGNPIEVELTAGANLTLSNSDAVPGADTAASKGGYLPDNSAEYSVLVSIPGPVAKIVIQHGQNGPNNSGINVTDVFFDVPAVLDGPGNDTLSGGDGDDLIYGEGGDDSLLGGAGKDTLDGGTGNDTLSGGTGDDVLLGGDGNDVLNGNDGNDSLDGGTGNDSLSGGNGNDTLKGGAGQDTLAGGAGNDVMDGGAGNDTLTGGSGNDSITDLEGDNLIVSGGEGLPDLGFPFIGSPDPNPNDDRDTVTTGAGNDTISTGDDDDVINAGDGNNVVDGGYDRDSITTGSGNDSIIGGEGNDTISSGAGDDTIYGGENEPLVNLIDNNVNPANNDPILNNGDDLIDAGDGNDLVFGEDDNDTIFGGAGNDTLDGGIDDDVIDGGSGDDLIIGGQGADSLSGGTGNDTFVIGDFTDPIFGDVYKEGIGDTILGGEDPDDGDIDVLDLSGAGPLKIIYDDALDPGGEPGESGKVIFYTDASQTTIAGELIFKEIENVIPCFTPGTLIATPKGEVPVESLREGDRVVTRDNGIQEIRWVGSRTLNREELAKAPNLRPILIKAGSLGHGLPERDMVVSPQHRMLIAGDRTQLYFDESEVLVAAKHLVNAGTIQTLETLRTTYIHFMFDRHEVVLSNGAWTESFQPGDQTLGTMGNEVRDEILALFPDLATREGIADYAAARRSLKAHEARLLQL</sequence>
<gene>
    <name evidence="5" type="ORF">HCU73_18005</name>
</gene>
<evidence type="ECO:0000259" key="4">
    <source>
        <dbReference type="Pfam" id="PF13403"/>
    </source>
</evidence>
<keyword evidence="2" id="KW-0964">Secreted</keyword>
<dbReference type="EMBL" id="JAAZQQ010000007">
    <property type="protein sequence ID" value="NKX46487.1"/>
    <property type="molecule type" value="Genomic_DNA"/>
</dbReference>
<dbReference type="PROSITE" id="PS50817">
    <property type="entry name" value="INTEIN_N_TER"/>
    <property type="match status" value="1"/>
</dbReference>
<dbReference type="GO" id="GO:0005576">
    <property type="term" value="C:extracellular region"/>
    <property type="evidence" value="ECO:0007669"/>
    <property type="project" value="UniProtKB-SubCell"/>
</dbReference>
<feature type="compositionally biased region" description="Acidic residues" evidence="3">
    <location>
        <begin position="532"/>
        <end position="543"/>
    </location>
</feature>
<evidence type="ECO:0000256" key="1">
    <source>
        <dbReference type="ARBA" id="ARBA00004613"/>
    </source>
</evidence>
<dbReference type="AlphaFoldDB" id="A0A7X6H1T5"/>
<dbReference type="Proteomes" id="UP000526408">
    <property type="component" value="Unassembled WGS sequence"/>
</dbReference>
<dbReference type="InterPro" id="IPR036844">
    <property type="entry name" value="Hint_dom_sf"/>
</dbReference>
<organism evidence="5 6">
    <name type="scientific">Roseicyclus persicicus</name>
    <dbReference type="NCBI Taxonomy" id="2650661"/>
    <lineage>
        <taxon>Bacteria</taxon>
        <taxon>Pseudomonadati</taxon>
        <taxon>Pseudomonadota</taxon>
        <taxon>Alphaproteobacteria</taxon>
        <taxon>Rhodobacterales</taxon>
        <taxon>Roseobacteraceae</taxon>
        <taxon>Roseicyclus</taxon>
    </lineage>
</organism>
<dbReference type="InterPro" id="IPR018511">
    <property type="entry name" value="Hemolysin-typ_Ca-bd_CS"/>
</dbReference>
<dbReference type="GO" id="GO:0005509">
    <property type="term" value="F:calcium ion binding"/>
    <property type="evidence" value="ECO:0007669"/>
    <property type="project" value="InterPro"/>
</dbReference>
<accession>A0A7X6H1T5</accession>
<dbReference type="PROSITE" id="PS00330">
    <property type="entry name" value="HEMOLYSIN_CALCIUM"/>
    <property type="match status" value="7"/>
</dbReference>
<evidence type="ECO:0000313" key="5">
    <source>
        <dbReference type="EMBL" id="NKX46487.1"/>
    </source>
</evidence>
<dbReference type="Pfam" id="PF00353">
    <property type="entry name" value="HemolysinCabind"/>
    <property type="match status" value="9"/>
</dbReference>
<comment type="caution">
    <text evidence="5">The sequence shown here is derived from an EMBL/GenBank/DDBJ whole genome shotgun (WGS) entry which is preliminary data.</text>
</comment>
<dbReference type="PRINTS" id="PR00313">
    <property type="entry name" value="CABNDNGRPT"/>
</dbReference>
<dbReference type="InterPro" id="IPR006141">
    <property type="entry name" value="Intein_N"/>
</dbReference>
<protein>
    <submittedName>
        <fullName evidence="5">Type I secretion protein</fullName>
    </submittedName>
</protein>
<keyword evidence="6" id="KW-1185">Reference proteome</keyword>